<evidence type="ECO:0000259" key="2">
    <source>
        <dbReference type="Pfam" id="PF13386"/>
    </source>
</evidence>
<evidence type="ECO:0000313" key="4">
    <source>
        <dbReference type="Proteomes" id="UP001057998"/>
    </source>
</evidence>
<proteinExistence type="predicted"/>
<feature type="domain" description="Urease accessory protein UreH-like transmembrane" evidence="2">
    <location>
        <begin position="11"/>
        <end position="218"/>
    </location>
</feature>
<name>A0ABY5GIL0_9GAMM</name>
<feature type="transmembrane region" description="Helical" evidence="1">
    <location>
        <begin position="139"/>
        <end position="159"/>
    </location>
</feature>
<organism evidence="3 4">
    <name type="scientific">Photobacterium atrarenae</name>
    <dbReference type="NCBI Taxonomy" id="865757"/>
    <lineage>
        <taxon>Bacteria</taxon>
        <taxon>Pseudomonadati</taxon>
        <taxon>Pseudomonadota</taxon>
        <taxon>Gammaproteobacteria</taxon>
        <taxon>Vibrionales</taxon>
        <taxon>Vibrionaceae</taxon>
        <taxon>Photobacterium</taxon>
    </lineage>
</organism>
<accession>A0ABY5GIL0</accession>
<dbReference type="PANTHER" id="PTHR42208">
    <property type="entry name" value="HEAVY METAL TRANSPORTER-RELATED"/>
    <property type="match status" value="1"/>
</dbReference>
<keyword evidence="1" id="KW-0812">Transmembrane</keyword>
<dbReference type="EMBL" id="CP101508">
    <property type="protein sequence ID" value="UTV29122.1"/>
    <property type="molecule type" value="Genomic_DNA"/>
</dbReference>
<feature type="transmembrane region" description="Helical" evidence="1">
    <location>
        <begin position="58"/>
        <end position="78"/>
    </location>
</feature>
<dbReference type="RefSeq" id="WP_255390454.1">
    <property type="nucleotide sequence ID" value="NZ_CP101508.1"/>
</dbReference>
<feature type="transmembrane region" description="Helical" evidence="1">
    <location>
        <begin position="171"/>
        <end position="192"/>
    </location>
</feature>
<feature type="transmembrane region" description="Helical" evidence="1">
    <location>
        <begin position="12"/>
        <end position="38"/>
    </location>
</feature>
<reference evidence="3" key="1">
    <citation type="submission" date="2022-07" db="EMBL/GenBank/DDBJ databases">
        <title>Genome sequencing of Photobacterium atrarenae GJH2-4.</title>
        <authorList>
            <person name="Park S.-J."/>
        </authorList>
    </citation>
    <scope>NUCLEOTIDE SEQUENCE</scope>
    <source>
        <strain evidence="3">GJH2-4</strain>
    </source>
</reference>
<sequence>METVISSDFIAAFVIGLMGAGHCLGMCGGVAAALTLGIPGQHNGRRWPYLVCYNAGRLISYAIAGAIIGSAFAGMAALSGHATALVSLRLLAAVMMILLALYIGQWWQAITHLERLGQHLWRLISPQAKSLLPLKSPAAALPFGILWGWLPCGLVYSTLSWAAVSGSAASGAAVMLAFGLGTLPAMIAVGSLAQQLQQVLKNLYFKRASALLLLMYGVHTGYIAIKQIL</sequence>
<dbReference type="InterPro" id="IPR039447">
    <property type="entry name" value="UreH-like_TM_dom"/>
</dbReference>
<evidence type="ECO:0000256" key="1">
    <source>
        <dbReference type="SAM" id="Phobius"/>
    </source>
</evidence>
<protein>
    <submittedName>
        <fullName evidence="3">Sulfite exporter TauE/SafE family protein</fullName>
    </submittedName>
</protein>
<feature type="transmembrane region" description="Helical" evidence="1">
    <location>
        <begin position="90"/>
        <end position="107"/>
    </location>
</feature>
<keyword evidence="4" id="KW-1185">Reference proteome</keyword>
<keyword evidence="1" id="KW-1133">Transmembrane helix</keyword>
<feature type="transmembrane region" description="Helical" evidence="1">
    <location>
        <begin position="204"/>
        <end position="225"/>
    </location>
</feature>
<gene>
    <name evidence="3" type="ORF">NNL38_07830</name>
</gene>
<evidence type="ECO:0000313" key="3">
    <source>
        <dbReference type="EMBL" id="UTV29122.1"/>
    </source>
</evidence>
<dbReference type="Proteomes" id="UP001057998">
    <property type="component" value="Chromosome 1"/>
</dbReference>
<keyword evidence="1" id="KW-0472">Membrane</keyword>
<dbReference type="Pfam" id="PF13386">
    <property type="entry name" value="DsbD_2"/>
    <property type="match status" value="1"/>
</dbReference>
<dbReference type="PANTHER" id="PTHR42208:SF1">
    <property type="entry name" value="HEAVY METAL TRANSPORTER"/>
    <property type="match status" value="1"/>
</dbReference>